<keyword evidence="2" id="KW-1185">Reference proteome</keyword>
<protein>
    <submittedName>
        <fullName evidence="1">Uncharacterized protein</fullName>
    </submittedName>
</protein>
<evidence type="ECO:0000313" key="1">
    <source>
        <dbReference type="EMBL" id="MBB5938660.1"/>
    </source>
</evidence>
<comment type="caution">
    <text evidence="1">The sequence shown here is derived from an EMBL/GenBank/DDBJ whole genome shotgun (WGS) entry which is preliminary data.</text>
</comment>
<gene>
    <name evidence="1" type="ORF">FHS42_005749</name>
</gene>
<dbReference type="RefSeq" id="WP_184576570.1">
    <property type="nucleotide sequence ID" value="NZ_JACHJL010000017.1"/>
</dbReference>
<sequence>MHDEQPSDRIILGGAHLLNRTFSALRAIEHIAPNEVRRPAIRTRTIDLLYTPESLPDLRKFAVRSGAT</sequence>
<dbReference type="Proteomes" id="UP000588098">
    <property type="component" value="Unassembled WGS sequence"/>
</dbReference>
<dbReference type="EMBL" id="JACHJL010000017">
    <property type="protein sequence ID" value="MBB5938660.1"/>
    <property type="molecule type" value="Genomic_DNA"/>
</dbReference>
<proteinExistence type="predicted"/>
<reference evidence="1 2" key="1">
    <citation type="submission" date="2020-08" db="EMBL/GenBank/DDBJ databases">
        <title>Genomic Encyclopedia of Type Strains, Phase III (KMG-III): the genomes of soil and plant-associated and newly described type strains.</title>
        <authorList>
            <person name="Whitman W."/>
        </authorList>
    </citation>
    <scope>NUCLEOTIDE SEQUENCE [LARGE SCALE GENOMIC DNA]</scope>
    <source>
        <strain evidence="1 2">CECT 8305</strain>
    </source>
</reference>
<dbReference type="AlphaFoldDB" id="A0A7W9QEA9"/>
<evidence type="ECO:0000313" key="2">
    <source>
        <dbReference type="Proteomes" id="UP000588098"/>
    </source>
</evidence>
<name>A0A7W9QEA9_9ACTN</name>
<organism evidence="1 2">
    <name type="scientific">Streptomyces zagrosensis</name>
    <dbReference type="NCBI Taxonomy" id="1042984"/>
    <lineage>
        <taxon>Bacteria</taxon>
        <taxon>Bacillati</taxon>
        <taxon>Actinomycetota</taxon>
        <taxon>Actinomycetes</taxon>
        <taxon>Kitasatosporales</taxon>
        <taxon>Streptomycetaceae</taxon>
        <taxon>Streptomyces</taxon>
    </lineage>
</organism>
<accession>A0A7W9QEA9</accession>